<evidence type="ECO:0000256" key="2">
    <source>
        <dbReference type="SAM" id="MobiDB-lite"/>
    </source>
</evidence>
<dbReference type="InterPro" id="IPR021124">
    <property type="entry name" value="CRISPR-assoc_prot_Cas5"/>
</dbReference>
<dbReference type="AlphaFoldDB" id="A0ABD5Q8Z8"/>
<dbReference type="InterPro" id="IPR013421">
    <property type="entry name" value="CRISPR-assoc_prot_Cas5_HALMA"/>
</dbReference>
<dbReference type="GO" id="GO:0051607">
    <property type="term" value="P:defense response to virus"/>
    <property type="evidence" value="ECO:0007669"/>
    <property type="project" value="UniProtKB-KW"/>
</dbReference>
<reference evidence="3 4" key="1">
    <citation type="journal article" date="2019" name="Int. J. Syst. Evol. Microbiol.">
        <title>The Global Catalogue of Microorganisms (GCM) 10K type strain sequencing project: providing services to taxonomists for standard genome sequencing and annotation.</title>
        <authorList>
            <consortium name="The Broad Institute Genomics Platform"/>
            <consortium name="The Broad Institute Genome Sequencing Center for Infectious Disease"/>
            <person name="Wu L."/>
            <person name="Ma J."/>
        </authorList>
    </citation>
    <scope>NUCLEOTIDE SEQUENCE [LARGE SCALE GENOMIC DNA]</scope>
    <source>
        <strain evidence="3 4">XZYJ18</strain>
    </source>
</reference>
<feature type="region of interest" description="Disordered" evidence="2">
    <location>
        <begin position="103"/>
        <end position="128"/>
    </location>
</feature>
<dbReference type="InterPro" id="IPR013422">
    <property type="entry name" value="CRISPR-assoc_prot_Cas5_N"/>
</dbReference>
<feature type="region of interest" description="Disordered" evidence="2">
    <location>
        <begin position="1"/>
        <end position="26"/>
    </location>
</feature>
<name>A0ABD5Q8Z8_9EURY</name>
<gene>
    <name evidence="3" type="primary">cas5b</name>
    <name evidence="3" type="ORF">ACFO9K_22925</name>
</gene>
<evidence type="ECO:0000256" key="1">
    <source>
        <dbReference type="ARBA" id="ARBA00023118"/>
    </source>
</evidence>
<protein>
    <submittedName>
        <fullName evidence="3">Type I-B CRISPR-associated protein Cas5b</fullName>
    </submittedName>
</protein>
<keyword evidence="4" id="KW-1185">Reference proteome</keyword>
<dbReference type="RefSeq" id="WP_254270587.1">
    <property type="nucleotide sequence ID" value="NZ_CP100402.1"/>
</dbReference>
<proteinExistence type="predicted"/>
<dbReference type="NCBIfam" id="TIGR02593">
    <property type="entry name" value="CRISPR_cas5"/>
    <property type="match status" value="1"/>
</dbReference>
<sequence length="282" mass="30272">MTNANAGAMDPAPDRSETPPELTDGVPDSCLVCTVRGDWAHFRRIDRTVTKQTYRLPPRTTVAGLLAAIVGVGRDEYYDVFDPAVSAVGIEAVGDLRTMTQPSLGVGTNPGETFDSAGGSGKKTVKVSFPDTTDNRQIHSYEYVVDPAYRLYIAVEDEAFHTALKHHLERGTSHYPPSLGLSELLARVETPESGVEHDVTAVSTDDATVTVDSAIPEADETIIPSAGASHHVERLPAAMEADGRNRRTTEFTDYAFTDGDALKTSGDGLSLGEVDGRTIAFY</sequence>
<evidence type="ECO:0000313" key="4">
    <source>
        <dbReference type="Proteomes" id="UP001595945"/>
    </source>
</evidence>
<dbReference type="EMBL" id="JBHSHT010000005">
    <property type="protein sequence ID" value="MFC4827100.1"/>
    <property type="molecule type" value="Genomic_DNA"/>
</dbReference>
<evidence type="ECO:0000313" key="3">
    <source>
        <dbReference type="EMBL" id="MFC4827100.1"/>
    </source>
</evidence>
<dbReference type="NCBIfam" id="TIGR02592">
    <property type="entry name" value="cas_Cas5h"/>
    <property type="match status" value="1"/>
</dbReference>
<keyword evidence="1" id="KW-0051">Antiviral defense</keyword>
<accession>A0ABD5Q8Z8</accession>
<dbReference type="Pfam" id="PF09704">
    <property type="entry name" value="Cas_Cas5d"/>
    <property type="match status" value="1"/>
</dbReference>
<dbReference type="Gene3D" id="3.30.70.2660">
    <property type="match status" value="1"/>
</dbReference>
<comment type="caution">
    <text evidence="3">The sequence shown here is derived from an EMBL/GenBank/DDBJ whole genome shotgun (WGS) entry which is preliminary data.</text>
</comment>
<dbReference type="GeneID" id="73047676"/>
<organism evidence="3 4">
    <name type="scientific">Halorussus aquaticus</name>
    <dbReference type="NCBI Taxonomy" id="2953748"/>
    <lineage>
        <taxon>Archaea</taxon>
        <taxon>Methanobacteriati</taxon>
        <taxon>Methanobacteriota</taxon>
        <taxon>Stenosarchaea group</taxon>
        <taxon>Halobacteria</taxon>
        <taxon>Halobacteriales</taxon>
        <taxon>Haladaptataceae</taxon>
        <taxon>Halorussus</taxon>
    </lineage>
</organism>
<dbReference type="Proteomes" id="UP001595945">
    <property type="component" value="Unassembled WGS sequence"/>
</dbReference>